<dbReference type="InterPro" id="IPR003156">
    <property type="entry name" value="DHHA1_dom"/>
</dbReference>
<comment type="domain">
    <text evidence="12">Consists of three domains; the N-terminal catalytic domain, the editing domain and the C-terminal C-Ala domain. The editing domain removes incorrectly charged amino acids, while the C-Ala domain, along with tRNA(Ala), serves as a bridge to cooperatively bring together the editing and aminoacylation centers thus stimulating deacylation of misacylated tRNAs.</text>
</comment>
<protein>
    <recommendedName>
        <fullName evidence="12">Alanine--tRNA ligase</fullName>
        <ecNumber evidence="12">6.1.1.7</ecNumber>
    </recommendedName>
    <alternativeName>
        <fullName evidence="12">Alanyl-tRNA synthetase</fullName>
        <shortName evidence="12">AlaRS</shortName>
    </alternativeName>
</protein>
<dbReference type="InterPro" id="IPR018163">
    <property type="entry name" value="Thr/Ala-tRNA-synth_IIc_edit"/>
</dbReference>
<evidence type="ECO:0000313" key="15">
    <source>
        <dbReference type="Proteomes" id="UP000011765"/>
    </source>
</evidence>
<dbReference type="SUPFAM" id="SSF50447">
    <property type="entry name" value="Translation proteins"/>
    <property type="match status" value="1"/>
</dbReference>
<dbReference type="PROSITE" id="PS50860">
    <property type="entry name" value="AA_TRNA_LIGASE_II_ALA"/>
    <property type="match status" value="1"/>
</dbReference>
<keyword evidence="10 12" id="KW-0648">Protein biosynthesis</keyword>
<dbReference type="InterPro" id="IPR018165">
    <property type="entry name" value="Ala-tRNA-synth_IIc_core"/>
</dbReference>
<dbReference type="PRINTS" id="PR00980">
    <property type="entry name" value="TRNASYNTHALA"/>
</dbReference>
<dbReference type="GO" id="GO:0000049">
    <property type="term" value="F:tRNA binding"/>
    <property type="evidence" value="ECO:0007669"/>
    <property type="project" value="UniProtKB-KW"/>
</dbReference>
<comment type="subcellular location">
    <subcellularLocation>
        <location evidence="1 12">Cytoplasm</location>
    </subcellularLocation>
</comment>
<dbReference type="STRING" id="747365.Thena_1787"/>
<dbReference type="InterPro" id="IPR050058">
    <property type="entry name" value="Ala-tRNA_ligase"/>
</dbReference>
<dbReference type="SMART" id="SM00863">
    <property type="entry name" value="tRNA_SAD"/>
    <property type="match status" value="1"/>
</dbReference>
<keyword evidence="12" id="KW-0963">Cytoplasm</keyword>
<dbReference type="InterPro" id="IPR018164">
    <property type="entry name" value="Ala-tRNA-synth_IIc_N"/>
</dbReference>
<dbReference type="Gene3D" id="3.30.980.10">
    <property type="entry name" value="Threonyl-trna Synthetase, Chain A, domain 2"/>
    <property type="match status" value="1"/>
</dbReference>
<gene>
    <name evidence="12" type="primary">alaS</name>
    <name evidence="14" type="ORF">Thena_1787</name>
</gene>
<dbReference type="FunFam" id="3.30.54.20:FF:000001">
    <property type="entry name" value="Alanine--tRNA ligase"/>
    <property type="match status" value="1"/>
</dbReference>
<dbReference type="GO" id="GO:0006419">
    <property type="term" value="P:alanyl-tRNA aminoacylation"/>
    <property type="evidence" value="ECO:0007669"/>
    <property type="project" value="UniProtKB-UniRule"/>
</dbReference>
<dbReference type="Pfam" id="PF02272">
    <property type="entry name" value="DHHA1"/>
    <property type="match status" value="1"/>
</dbReference>
<dbReference type="FunFam" id="3.10.310.40:FF:000001">
    <property type="entry name" value="Alanine--tRNA ligase"/>
    <property type="match status" value="1"/>
</dbReference>
<keyword evidence="6 12" id="KW-0547">Nucleotide-binding</keyword>
<dbReference type="AlphaFoldDB" id="M1E8V8"/>
<proteinExistence type="inferred from homology"/>
<dbReference type="EMBL" id="CP002690">
    <property type="protein sequence ID" value="AEE15393.1"/>
    <property type="molecule type" value="Genomic_DNA"/>
</dbReference>
<dbReference type="FunFam" id="3.30.930.10:FF:000004">
    <property type="entry name" value="Alanine--tRNA ligase"/>
    <property type="match status" value="1"/>
</dbReference>
<name>M1E8V8_9BACT</name>
<sequence length="854" mass="96742">MTSDDIRRLFLNYFKERGHTVLPSFSLVPEDPTILFTIAGMVPFKPYFLGREEPPFKRATTSQKCLRTNDIEEVGKTARHHTFFEMLGNFSFGDYFKEKAIPFAWVFVTEVLHLQKERLFITIYKDDDESYEIWRSLDIPAEKIYRSGEKDNFWSAGPVGPCGPCSEIYYDRGENFGCKRPDCSPLCDCDRFLEIWNLVFMQYNRDEESNLTLLSKKGIDTGMGLERIASVLQGKDSNYETDLIYPIIEKLSSITGIEYKGKGIIPLRVMSDHLRGAVFAISDGVLPSNEGRGYVVRRLLRRALTFSHLSGYQTPFIYKAVPTVSNIYRHSYPELFEKKDYIIDAIRSEEEKFSQSLKDGLSMFNKLMPQIKKDGIISGEIAFLLYDTYGFPVELTKEMAAEFNIGVDIEGFNELLMQRKNLSRQGSQFVDEIITTSFTSEFVGYDNLKTNSKILGIYKNNNEVRSLLAGEEGYIILNKTPFYPESGGQVSDIGYIVSENSTFRVTSVQREKDAIFHFGKVESGSFCAGDYVEAEIDIKRRRLSSSNHTCTHILHAVLREKFGETVKQKGSFVSDELLRFDFFSNALSDEDIADIERSVNKIIMENFKVIVQEMDLEDAIKSGAIALFSDKYKSRVRVVSIDSVSSELCGGTHVKMTGEIGTFVIVKQESIASSVRRIEAFTGLKALKYFQQKRKDLDEIDKILDASGSPLKKSLSILKDFDETKKRLREVTMNYLRMKANNLTVEEIGKFSLYSENLDGFASEDMLFFVDLARNRFDNLILFIYSVNNQSASFVLSISDKLSQSLSAKELAKVITSVTGGGAGGRDKVSQGGIKNINKLNSAIIALKDFLKTV</sequence>
<dbReference type="Gene3D" id="2.40.30.130">
    <property type="match status" value="1"/>
</dbReference>
<evidence type="ECO:0000256" key="4">
    <source>
        <dbReference type="ARBA" id="ARBA00022598"/>
    </source>
</evidence>
<dbReference type="InterPro" id="IPR012947">
    <property type="entry name" value="tRNA_SAD"/>
</dbReference>
<dbReference type="PANTHER" id="PTHR11777:SF9">
    <property type="entry name" value="ALANINE--TRNA LIGASE, CYTOPLASMIC"/>
    <property type="match status" value="1"/>
</dbReference>
<dbReference type="HOGENOM" id="CLU_004485_1_1_9"/>
<evidence type="ECO:0000256" key="5">
    <source>
        <dbReference type="ARBA" id="ARBA00022723"/>
    </source>
</evidence>
<evidence type="ECO:0000313" key="14">
    <source>
        <dbReference type="EMBL" id="AEE15393.1"/>
    </source>
</evidence>
<evidence type="ECO:0000256" key="9">
    <source>
        <dbReference type="ARBA" id="ARBA00022884"/>
    </source>
</evidence>
<comment type="function">
    <text evidence="12">Catalyzes the attachment of alanine to tRNA(Ala) in a two-step reaction: alanine is first activated by ATP to form Ala-AMP and then transferred to the acceptor end of tRNA(Ala). Also edits incorrectly charged Ser-tRNA(Ala) and Gly-tRNA(Ala) via its editing domain.</text>
</comment>
<evidence type="ECO:0000256" key="10">
    <source>
        <dbReference type="ARBA" id="ARBA00022917"/>
    </source>
</evidence>
<dbReference type="Gene3D" id="3.30.930.10">
    <property type="entry name" value="Bira Bifunctional Protein, Domain 2"/>
    <property type="match status" value="1"/>
</dbReference>
<dbReference type="InterPro" id="IPR045864">
    <property type="entry name" value="aa-tRNA-synth_II/BPL/LPL"/>
</dbReference>
<keyword evidence="11 12" id="KW-0030">Aminoacyl-tRNA synthetase</keyword>
<dbReference type="KEGG" id="tnr:Thena_1787"/>
<dbReference type="CDD" id="cd00673">
    <property type="entry name" value="AlaRS_core"/>
    <property type="match status" value="1"/>
</dbReference>
<comment type="similarity">
    <text evidence="2 12">Belongs to the class-II aminoacyl-tRNA synthetase family.</text>
</comment>
<keyword evidence="15" id="KW-1185">Reference proteome</keyword>
<dbReference type="Proteomes" id="UP000011765">
    <property type="component" value="Chromosome"/>
</dbReference>
<keyword evidence="3 12" id="KW-0820">tRNA-binding</keyword>
<keyword evidence="4 12" id="KW-0436">Ligase</keyword>
<dbReference type="eggNOG" id="COG0013">
    <property type="taxonomic scope" value="Bacteria"/>
</dbReference>
<comment type="catalytic activity">
    <reaction evidence="12">
        <text>tRNA(Ala) + L-alanine + ATP = L-alanyl-tRNA(Ala) + AMP + diphosphate</text>
        <dbReference type="Rhea" id="RHEA:12540"/>
        <dbReference type="Rhea" id="RHEA-COMP:9657"/>
        <dbReference type="Rhea" id="RHEA-COMP:9923"/>
        <dbReference type="ChEBI" id="CHEBI:30616"/>
        <dbReference type="ChEBI" id="CHEBI:33019"/>
        <dbReference type="ChEBI" id="CHEBI:57972"/>
        <dbReference type="ChEBI" id="CHEBI:78442"/>
        <dbReference type="ChEBI" id="CHEBI:78497"/>
        <dbReference type="ChEBI" id="CHEBI:456215"/>
        <dbReference type="EC" id="6.1.1.7"/>
    </reaction>
</comment>
<dbReference type="GO" id="GO:0004813">
    <property type="term" value="F:alanine-tRNA ligase activity"/>
    <property type="evidence" value="ECO:0007669"/>
    <property type="project" value="UniProtKB-UniRule"/>
</dbReference>
<keyword evidence="7 12" id="KW-0862">Zinc</keyword>
<evidence type="ECO:0000256" key="6">
    <source>
        <dbReference type="ARBA" id="ARBA00022741"/>
    </source>
</evidence>
<dbReference type="FunFam" id="3.30.980.10:FF:000004">
    <property type="entry name" value="Alanine--tRNA ligase, cytoplasmic"/>
    <property type="match status" value="1"/>
</dbReference>
<feature type="domain" description="Alanyl-transfer RNA synthetases family profile" evidence="13">
    <location>
        <begin position="1"/>
        <end position="692"/>
    </location>
</feature>
<dbReference type="InterPro" id="IPR009000">
    <property type="entry name" value="Transl_B-barrel_sf"/>
</dbReference>
<feature type="binding site" evidence="12">
    <location>
        <position position="552"/>
    </location>
    <ligand>
        <name>Zn(2+)</name>
        <dbReference type="ChEBI" id="CHEBI:29105"/>
    </ligand>
</feature>
<evidence type="ECO:0000256" key="11">
    <source>
        <dbReference type="ARBA" id="ARBA00023146"/>
    </source>
</evidence>
<evidence type="ECO:0000259" key="13">
    <source>
        <dbReference type="PROSITE" id="PS50860"/>
    </source>
</evidence>
<dbReference type="Pfam" id="PF07973">
    <property type="entry name" value="tRNA_SAD"/>
    <property type="match status" value="1"/>
</dbReference>
<dbReference type="RefSeq" id="WP_013757113.1">
    <property type="nucleotide sequence ID" value="NC_015499.1"/>
</dbReference>
<dbReference type="Pfam" id="PF01411">
    <property type="entry name" value="tRNA-synt_2c"/>
    <property type="match status" value="1"/>
</dbReference>
<comment type="cofactor">
    <cofactor evidence="12">
        <name>Zn(2+)</name>
        <dbReference type="ChEBI" id="CHEBI:29105"/>
    </cofactor>
    <text evidence="12">Binds 1 zinc ion per subunit.</text>
</comment>
<dbReference type="InterPro" id="IPR002318">
    <property type="entry name" value="Ala-tRNA-lgiase_IIc"/>
</dbReference>
<feature type="binding site" evidence="12">
    <location>
        <position position="653"/>
    </location>
    <ligand>
        <name>Zn(2+)</name>
        <dbReference type="ChEBI" id="CHEBI:29105"/>
    </ligand>
</feature>
<dbReference type="SUPFAM" id="SSF101353">
    <property type="entry name" value="Putative anticodon-binding domain of alanyl-tRNA synthetase (AlaRS)"/>
    <property type="match status" value="1"/>
</dbReference>
<evidence type="ECO:0000256" key="3">
    <source>
        <dbReference type="ARBA" id="ARBA00022555"/>
    </source>
</evidence>
<dbReference type="GO" id="GO:0002161">
    <property type="term" value="F:aminoacyl-tRNA deacylase activity"/>
    <property type="evidence" value="ECO:0007669"/>
    <property type="project" value="TreeGrafter"/>
</dbReference>
<dbReference type="GO" id="GO:0008270">
    <property type="term" value="F:zinc ion binding"/>
    <property type="evidence" value="ECO:0007669"/>
    <property type="project" value="UniProtKB-UniRule"/>
</dbReference>
<accession>M1E8V8</accession>
<feature type="binding site" evidence="12">
    <location>
        <position position="649"/>
    </location>
    <ligand>
        <name>Zn(2+)</name>
        <dbReference type="ChEBI" id="CHEBI:29105"/>
    </ligand>
</feature>
<dbReference type="PANTHER" id="PTHR11777">
    <property type="entry name" value="ALANYL-TRNA SYNTHETASE"/>
    <property type="match status" value="1"/>
</dbReference>
<dbReference type="SUPFAM" id="SSF55186">
    <property type="entry name" value="ThrRS/AlaRS common domain"/>
    <property type="match status" value="1"/>
</dbReference>
<dbReference type="GO" id="GO:0005524">
    <property type="term" value="F:ATP binding"/>
    <property type="evidence" value="ECO:0007669"/>
    <property type="project" value="UniProtKB-UniRule"/>
</dbReference>
<dbReference type="EC" id="6.1.1.7" evidence="12"/>
<feature type="binding site" evidence="12">
    <location>
        <position position="548"/>
    </location>
    <ligand>
        <name>Zn(2+)</name>
        <dbReference type="ChEBI" id="CHEBI:29105"/>
    </ligand>
</feature>
<dbReference type="InterPro" id="IPR023033">
    <property type="entry name" value="Ala_tRNA_ligase_euk/bac"/>
</dbReference>
<evidence type="ECO:0000256" key="7">
    <source>
        <dbReference type="ARBA" id="ARBA00022833"/>
    </source>
</evidence>
<evidence type="ECO:0000256" key="12">
    <source>
        <dbReference type="HAMAP-Rule" id="MF_00036"/>
    </source>
</evidence>
<dbReference type="InterPro" id="IPR018162">
    <property type="entry name" value="Ala-tRNA-ligase_IIc_anticod-bd"/>
</dbReference>
<dbReference type="FunFam" id="2.40.30.130:FF:000001">
    <property type="entry name" value="Alanine--tRNA ligase"/>
    <property type="match status" value="1"/>
</dbReference>
<organism evidence="14 15">
    <name type="scientific">Thermodesulfobium narugense DSM 14796</name>
    <dbReference type="NCBI Taxonomy" id="747365"/>
    <lineage>
        <taxon>Bacteria</taxon>
        <taxon>Pseudomonadati</taxon>
        <taxon>Thermodesulfobiota</taxon>
        <taxon>Thermodesulfobiia</taxon>
        <taxon>Thermodesulfobiales</taxon>
        <taxon>Thermodesulfobiaceae</taxon>
        <taxon>Thermodesulfobium</taxon>
    </lineage>
</organism>
<evidence type="ECO:0000256" key="2">
    <source>
        <dbReference type="ARBA" id="ARBA00008226"/>
    </source>
</evidence>
<dbReference type="Gene3D" id="3.10.310.40">
    <property type="match status" value="1"/>
</dbReference>
<dbReference type="SUPFAM" id="SSF55681">
    <property type="entry name" value="Class II aaRS and biotin synthetases"/>
    <property type="match status" value="1"/>
</dbReference>
<keyword evidence="9 12" id="KW-0694">RNA-binding</keyword>
<dbReference type="HAMAP" id="MF_00036_B">
    <property type="entry name" value="Ala_tRNA_synth_B"/>
    <property type="match status" value="1"/>
</dbReference>
<evidence type="ECO:0000256" key="8">
    <source>
        <dbReference type="ARBA" id="ARBA00022840"/>
    </source>
</evidence>
<keyword evidence="5 12" id="KW-0479">Metal-binding</keyword>
<reference evidence="14 15" key="1">
    <citation type="submission" date="2011-04" db="EMBL/GenBank/DDBJ databases">
        <title>The complete genome of Thermodesulfobium narugense DSM 14796.</title>
        <authorList>
            <consortium name="US DOE Joint Genome Institute (JGI-PGF)"/>
            <person name="Lucas S."/>
            <person name="Han J."/>
            <person name="Lapidus A."/>
            <person name="Bruce D."/>
            <person name="Goodwin L."/>
            <person name="Pitluck S."/>
            <person name="Peters L."/>
            <person name="Kyrpides N."/>
            <person name="Mavromatis K."/>
            <person name="Pagani I."/>
            <person name="Ivanova N."/>
            <person name="Ovchinnikova G."/>
            <person name="Zhang X."/>
            <person name="Saunders L."/>
            <person name="Detter J.C."/>
            <person name="Tapia R."/>
            <person name="Han C."/>
            <person name="Land M."/>
            <person name="Hauser L."/>
            <person name="Markowitz V."/>
            <person name="Cheng J.-F."/>
            <person name="Hugenholtz P."/>
            <person name="Woyke T."/>
            <person name="Wu D."/>
            <person name="Spring S."/>
            <person name="Schroeder M."/>
            <person name="Brambilla E."/>
            <person name="Klenk H.-P."/>
            <person name="Eisen J.A."/>
        </authorList>
    </citation>
    <scope>NUCLEOTIDE SEQUENCE [LARGE SCALE GENOMIC DNA]</scope>
    <source>
        <strain evidence="14 15">DSM 14796</strain>
    </source>
</reference>
<keyword evidence="8 12" id="KW-0067">ATP-binding</keyword>
<dbReference type="OrthoDB" id="9803884at2"/>
<dbReference type="NCBIfam" id="TIGR00344">
    <property type="entry name" value="alaS"/>
    <property type="match status" value="1"/>
</dbReference>
<dbReference type="GO" id="GO:0005829">
    <property type="term" value="C:cytosol"/>
    <property type="evidence" value="ECO:0007669"/>
    <property type="project" value="TreeGrafter"/>
</dbReference>
<evidence type="ECO:0000256" key="1">
    <source>
        <dbReference type="ARBA" id="ARBA00004496"/>
    </source>
</evidence>